<proteinExistence type="predicted"/>
<dbReference type="AlphaFoldDB" id="A0A014NER8"/>
<gene>
    <name evidence="1" type="ORF">X797_006544</name>
</gene>
<accession>A0A014NER8</accession>
<dbReference type="HOGENOM" id="CLU_042420_3_0_1"/>
<evidence type="ECO:0000313" key="1">
    <source>
        <dbReference type="EMBL" id="EXV00482.1"/>
    </source>
</evidence>
<sequence length="335" mass="38338">MSHKAVSLDRYGDTQLRIGFDHSEEPVVFTACSRALSRSSSIFRSMLYGETVGNEPGIISRRENQIIDVHHDTLVPMTTLLCIIHSKFDQVPPALSVDELYDLVVVARKYDMMTALRPWTAKWTKILGTNTQSTQEEITKALWIYWELGQRDAFYLTARRLTVESRAPVNSCPDGLRTPPGIAEHIASLRLQTIQSLIQVFREMIQKLLVVDEQPRWCRHAAWLGPHRCESMILGSLTFCLWRAGLWPLPDAVHVKDSILDLYTKLKTVVIHDIGQATEDPRRNHQDCNPRQYLSEAVEQVMNRIPNGRIECCDDHFQDWANDIAKKNETSSESQ</sequence>
<protein>
    <submittedName>
        <fullName evidence="1">Uncharacterized protein</fullName>
    </submittedName>
</protein>
<dbReference type="EMBL" id="JELW01000013">
    <property type="protein sequence ID" value="EXV00482.1"/>
    <property type="molecule type" value="Genomic_DNA"/>
</dbReference>
<evidence type="ECO:0000313" key="2">
    <source>
        <dbReference type="Proteomes" id="UP000030151"/>
    </source>
</evidence>
<comment type="caution">
    <text evidence="1">The sequence shown here is derived from an EMBL/GenBank/DDBJ whole genome shotgun (WGS) entry which is preliminary data.</text>
</comment>
<reference evidence="1 2" key="1">
    <citation type="submission" date="2014-02" db="EMBL/GenBank/DDBJ databases">
        <title>The genome sequence of the entomopathogenic fungus Metarhizium robertsii ARSEF 2575.</title>
        <authorList>
            <person name="Giuliano Garisto Donzelli B."/>
            <person name="Roe B.A."/>
            <person name="Macmil S.L."/>
            <person name="Krasnoff S.B."/>
            <person name="Gibson D.M."/>
        </authorList>
    </citation>
    <scope>NUCLEOTIDE SEQUENCE [LARGE SCALE GENOMIC DNA]</scope>
    <source>
        <strain evidence="1 2">ARSEF 2575</strain>
    </source>
</reference>
<name>A0A014NER8_9HYPO</name>
<dbReference type="Proteomes" id="UP000030151">
    <property type="component" value="Unassembled WGS sequence"/>
</dbReference>
<organism evidence="1 2">
    <name type="scientific">Metarhizium robertsii</name>
    <dbReference type="NCBI Taxonomy" id="568076"/>
    <lineage>
        <taxon>Eukaryota</taxon>
        <taxon>Fungi</taxon>
        <taxon>Dikarya</taxon>
        <taxon>Ascomycota</taxon>
        <taxon>Pezizomycotina</taxon>
        <taxon>Sordariomycetes</taxon>
        <taxon>Hypocreomycetidae</taxon>
        <taxon>Hypocreales</taxon>
        <taxon>Clavicipitaceae</taxon>
        <taxon>Metarhizium</taxon>
    </lineage>
</organism>